<dbReference type="STRING" id="1245745.A0A0A2VEC6"/>
<feature type="region of interest" description="Disordered" evidence="1">
    <location>
        <begin position="712"/>
        <end position="738"/>
    </location>
</feature>
<feature type="region of interest" description="Disordered" evidence="1">
    <location>
        <begin position="651"/>
        <end position="685"/>
    </location>
</feature>
<organism evidence="3 4">
    <name type="scientific">Beauveria bassiana D1-5</name>
    <dbReference type="NCBI Taxonomy" id="1245745"/>
    <lineage>
        <taxon>Eukaryota</taxon>
        <taxon>Fungi</taxon>
        <taxon>Dikarya</taxon>
        <taxon>Ascomycota</taxon>
        <taxon>Pezizomycotina</taxon>
        <taxon>Sordariomycetes</taxon>
        <taxon>Hypocreomycetidae</taxon>
        <taxon>Hypocreales</taxon>
        <taxon>Cordycipitaceae</taxon>
        <taxon>Beauveria</taxon>
    </lineage>
</organism>
<dbReference type="AlphaFoldDB" id="A0A0A2VEC6"/>
<comment type="caution">
    <text evidence="3">The sequence shown here is derived from an EMBL/GenBank/DDBJ whole genome shotgun (WGS) entry which is preliminary data.</text>
</comment>
<dbReference type="CDD" id="cd07566">
    <property type="entry name" value="ScNTA1_like"/>
    <property type="match status" value="1"/>
</dbReference>
<dbReference type="EMBL" id="ANFO01000904">
    <property type="protein sequence ID" value="KGQ05923.1"/>
    <property type="molecule type" value="Genomic_DNA"/>
</dbReference>
<accession>A0A0A2VEC6</accession>
<dbReference type="Proteomes" id="UP000030106">
    <property type="component" value="Unassembled WGS sequence"/>
</dbReference>
<reference evidence="3 4" key="1">
    <citation type="submission" date="2012-10" db="EMBL/GenBank/DDBJ databases">
        <title>Genome sequencing and analysis of entomopathogenic fungi Beauveria bassiana D1-5.</title>
        <authorList>
            <person name="Li Q."/>
            <person name="Wang L."/>
            <person name="Zhang Z."/>
            <person name="Wang Q."/>
            <person name="Ren J."/>
            <person name="Wang M."/>
            <person name="Xu W."/>
            <person name="Wang J."/>
            <person name="Lu Y."/>
            <person name="Du Q."/>
            <person name="Sun Z."/>
        </authorList>
    </citation>
    <scope>NUCLEOTIDE SEQUENCE [LARGE SCALE GENOMIC DNA]</scope>
    <source>
        <strain evidence="3 4">D1-5</strain>
    </source>
</reference>
<name>A0A0A2VEC6_BEABA</name>
<protein>
    <submittedName>
        <fullName evidence="3">Protein amidase</fullName>
    </submittedName>
</protein>
<dbReference type="GO" id="GO:0008418">
    <property type="term" value="F:protein-N-terminal asparagine amidohydrolase activity"/>
    <property type="evidence" value="ECO:0007669"/>
    <property type="project" value="InterPro"/>
</dbReference>
<dbReference type="InterPro" id="IPR039703">
    <property type="entry name" value="Nta1"/>
</dbReference>
<feature type="region of interest" description="Disordered" evidence="1">
    <location>
        <begin position="785"/>
        <end position="933"/>
    </location>
</feature>
<feature type="compositionally biased region" description="Polar residues" evidence="1">
    <location>
        <begin position="801"/>
        <end position="810"/>
    </location>
</feature>
<evidence type="ECO:0000313" key="4">
    <source>
        <dbReference type="Proteomes" id="UP000030106"/>
    </source>
</evidence>
<dbReference type="HOGENOM" id="CLU_009854_2_0_1"/>
<dbReference type="Pfam" id="PF00795">
    <property type="entry name" value="CN_hydrolase"/>
    <property type="match status" value="1"/>
</dbReference>
<dbReference type="Gene3D" id="3.60.110.10">
    <property type="entry name" value="Carbon-nitrogen hydrolase"/>
    <property type="match status" value="1"/>
</dbReference>
<dbReference type="PROSITE" id="PS50263">
    <property type="entry name" value="CN_HYDROLASE"/>
    <property type="match status" value="1"/>
</dbReference>
<dbReference type="GO" id="GO:0070773">
    <property type="term" value="F:protein-N-terminal glutamine amidohydrolase activity"/>
    <property type="evidence" value="ECO:0007669"/>
    <property type="project" value="InterPro"/>
</dbReference>
<feature type="compositionally biased region" description="Polar residues" evidence="1">
    <location>
        <begin position="857"/>
        <end position="877"/>
    </location>
</feature>
<dbReference type="GO" id="GO:0030163">
    <property type="term" value="P:protein catabolic process"/>
    <property type="evidence" value="ECO:0007669"/>
    <property type="project" value="TreeGrafter"/>
</dbReference>
<feature type="region of interest" description="Disordered" evidence="1">
    <location>
        <begin position="963"/>
        <end position="1002"/>
    </location>
</feature>
<dbReference type="InterPro" id="IPR036526">
    <property type="entry name" value="C-N_Hydrolase_sf"/>
</dbReference>
<feature type="domain" description="CN hydrolase" evidence="2">
    <location>
        <begin position="1"/>
        <end position="278"/>
    </location>
</feature>
<evidence type="ECO:0000313" key="3">
    <source>
        <dbReference type="EMBL" id="KGQ05923.1"/>
    </source>
</evidence>
<dbReference type="SUPFAM" id="SSF56317">
    <property type="entry name" value="Carbon-nitrogen hydrolase"/>
    <property type="match status" value="1"/>
</dbReference>
<feature type="region of interest" description="Disordered" evidence="1">
    <location>
        <begin position="322"/>
        <end position="346"/>
    </location>
</feature>
<feature type="compositionally biased region" description="Polar residues" evidence="1">
    <location>
        <begin position="984"/>
        <end position="994"/>
    </location>
</feature>
<feature type="compositionally biased region" description="Basic residues" evidence="1">
    <location>
        <begin position="973"/>
        <end position="983"/>
    </location>
</feature>
<dbReference type="InterPro" id="IPR003010">
    <property type="entry name" value="C-N_Hydrolase"/>
</dbReference>
<sequence length="1050" mass="115862">MRIGCLQFAPKVGDVDNNINRADAVLSRADVEELDLLVLPELAFTGYNFKSLNQIAPYFESWGSGIASLWAQTVALKYNCTVIAGYPETVDVTPKWPTSPEYYNSAIVVSPDGETIANYRKSFLHYTDETWALEGNGFYSGFLPGIGFTSLGIGMDLNPYKFEAPWHEHEFAFHSLDVCADVIILSMAWIREESREFSRMPNEPDMETLTYWVTRLEPLIRENRKDEIIVVFANRCGIEGDVTYAGTSAVLGIHHGEVTVYGLLGRGEKELLVVDTTHPPYGKLLYRPEYLIKAGAPHACGKTPTSELDDQDYGIPEKESEPLFDAHVSDGPRQNTDSPRPRQEADLCGTSATLDRLYNGKGLATSTSQARQVEGTSNSGQVKIASSIVKLQSTAASKAIEKPRTAPIIIPESVPLDPAANAQTPREDCTRSAPIQVMHLPRAAVRPKLAIPQFPSTIPQHLYSSQPASAASALSGESTNSIRSKASEASVQTIRSNPRQPEDYTQYSPSGAKLTGYPELKQTYGGSVAVRSEDQSFAPVAAFEDISPTSPASWAWRQSVNPFRSLYAAGAWPYDIPLEVAPEPLMWSSMGGLSRPRSRSTRRLHSNGVAPARRIIPPVTDWSKSRNQPDPHQAINEAINEWNHVSRNLGRTESDDRDAESARPASPKSRNASRSRLHERPGSAMGRLDFSAAAQHLENVVKRASSIPRFREKQEYSETETYFDESRANSPTKKRDTRNAIEPNDTVIRVAASPSLLDVEVQRHAMVRTPVALEYYRSALTSTQNHVTPSISSRGARVGSQRLSRTQQNVYDRAPSRGRQPRPKISMTTEHDSAMRMRSTSVDSTRNELLHRHVRRSSTNGGNSLGESQSRNMSNGNIPLPDGYTAKDSESSVRRNRSISANKSTGNTAGRLVSSRNRPRRRQSTSQNLVGSFDSAAPERINLPLRVVSGSDRQFQPRMIPEPRFAPAPVQRPAKRNSHKVKRNSITSPLQRPSTAPLPFDPPTPKAMAFIPDAGELDSLEEDGLVLTTTIKGKFVDTQKEMGMQLPALA</sequence>
<feature type="region of interest" description="Disordered" evidence="1">
    <location>
        <begin position="592"/>
        <end position="611"/>
    </location>
</feature>
<feature type="compositionally biased region" description="Basic residues" evidence="1">
    <location>
        <begin position="596"/>
        <end position="605"/>
    </location>
</feature>
<dbReference type="OrthoDB" id="201515at2759"/>
<gene>
    <name evidence="3" type="ORF">BBAD15_g8826</name>
</gene>
<evidence type="ECO:0000256" key="1">
    <source>
        <dbReference type="SAM" id="MobiDB-lite"/>
    </source>
</evidence>
<dbReference type="PANTHER" id="PTHR11750">
    <property type="entry name" value="PROTEIN N-TERMINAL AMIDASE"/>
    <property type="match status" value="1"/>
</dbReference>
<feature type="region of interest" description="Disordered" evidence="1">
    <location>
        <begin position="474"/>
        <end position="512"/>
    </location>
</feature>
<feature type="compositionally biased region" description="Polar residues" evidence="1">
    <location>
        <begin position="898"/>
        <end position="908"/>
    </location>
</feature>
<dbReference type="PANTHER" id="PTHR11750:SF26">
    <property type="entry name" value="PROTEIN N-TERMINAL AMIDASE"/>
    <property type="match status" value="1"/>
</dbReference>
<evidence type="ECO:0000259" key="2">
    <source>
        <dbReference type="PROSITE" id="PS50263"/>
    </source>
</evidence>
<proteinExistence type="predicted"/>
<feature type="compositionally biased region" description="Polar residues" evidence="1">
    <location>
        <begin position="476"/>
        <end position="509"/>
    </location>
</feature>